<evidence type="ECO:0000256" key="2">
    <source>
        <dbReference type="ARBA" id="ARBA00049402"/>
    </source>
</evidence>
<dbReference type="GO" id="GO:0032264">
    <property type="term" value="P:IMP salvage"/>
    <property type="evidence" value="ECO:0007669"/>
    <property type="project" value="TreeGrafter"/>
</dbReference>
<comment type="caution">
    <text evidence="4">The sequence shown here is derived from an EMBL/GenBank/DDBJ whole genome shotgun (WGS) entry which is preliminary data.</text>
</comment>
<dbReference type="AlphaFoldDB" id="A0A084XYB2"/>
<comment type="catalytic activity">
    <reaction evidence="1">
        <text>GMP + diphosphate = guanine + 5-phospho-alpha-D-ribose 1-diphosphate</text>
        <dbReference type="Rhea" id="RHEA:25424"/>
        <dbReference type="ChEBI" id="CHEBI:16235"/>
        <dbReference type="ChEBI" id="CHEBI:33019"/>
        <dbReference type="ChEBI" id="CHEBI:58017"/>
        <dbReference type="ChEBI" id="CHEBI:58115"/>
        <dbReference type="EC" id="2.4.2.8"/>
    </reaction>
    <physiologicalReaction direction="right-to-left" evidence="1">
        <dbReference type="Rhea" id="RHEA:25426"/>
    </physiologicalReaction>
</comment>
<dbReference type="GO" id="GO:0046100">
    <property type="term" value="P:hypoxanthine metabolic process"/>
    <property type="evidence" value="ECO:0007669"/>
    <property type="project" value="TreeGrafter"/>
</dbReference>
<reference evidence="4 5" key="1">
    <citation type="submission" date="2014-07" db="EMBL/GenBank/DDBJ databases">
        <title>Expanding our view of genomic diversity in Candidatus Accumulibacter clades.</title>
        <authorList>
            <person name="Skennerton C.T."/>
            <person name="Barr J.J."/>
            <person name="Slater F.R."/>
            <person name="Bond P.L."/>
            <person name="Tyson G.W."/>
        </authorList>
    </citation>
    <scope>NUCLEOTIDE SEQUENCE [LARGE SCALE GENOMIC DNA]</scope>
    <source>
        <strain evidence="5">SK-01</strain>
    </source>
</reference>
<dbReference type="CDD" id="cd06223">
    <property type="entry name" value="PRTases_typeI"/>
    <property type="match status" value="1"/>
</dbReference>
<dbReference type="GO" id="GO:0032263">
    <property type="term" value="P:GMP salvage"/>
    <property type="evidence" value="ECO:0007669"/>
    <property type="project" value="TreeGrafter"/>
</dbReference>
<sequence length="203" mass="22558">MDRAVRWRQRRLTLTNPFGTSMIDPQQAMAILASADLIHTADTVDAAVRRVAREISERLRDRNPVLLCVLKGGLPFAGHLLTQLTFPLDVDYLHVSRYGQARSGGELSWRIEPEIALSGRTVLVLDDILDEGLTLAAIRDRLLARGADACYTAVAADKLIGKKKPIQADFVALSVPDRFLFGYGMDVRGAWRNLPAIYAMRED</sequence>
<dbReference type="EC" id="2.4.2.8" evidence="4"/>
<dbReference type="EMBL" id="JDSS02000028">
    <property type="protein sequence ID" value="KFB67456.1"/>
    <property type="molecule type" value="Genomic_DNA"/>
</dbReference>
<dbReference type="Proteomes" id="UP000019812">
    <property type="component" value="Unassembled WGS sequence"/>
</dbReference>
<evidence type="ECO:0000313" key="5">
    <source>
        <dbReference type="Proteomes" id="UP000019812"/>
    </source>
</evidence>
<dbReference type="PANTHER" id="PTHR43340">
    <property type="entry name" value="HYPOXANTHINE-GUANINE PHOSPHORIBOSYLTRANSFERASE"/>
    <property type="match status" value="1"/>
</dbReference>
<dbReference type="InterPro" id="IPR000836">
    <property type="entry name" value="PRTase_dom"/>
</dbReference>
<name>A0A084XYB2_9PROT</name>
<accession>A0A084XYB2</accession>
<proteinExistence type="predicted"/>
<comment type="catalytic activity">
    <reaction evidence="2">
        <text>IMP + diphosphate = hypoxanthine + 5-phospho-alpha-D-ribose 1-diphosphate</text>
        <dbReference type="Rhea" id="RHEA:17973"/>
        <dbReference type="ChEBI" id="CHEBI:17368"/>
        <dbReference type="ChEBI" id="CHEBI:33019"/>
        <dbReference type="ChEBI" id="CHEBI:58017"/>
        <dbReference type="ChEBI" id="CHEBI:58053"/>
        <dbReference type="EC" id="2.4.2.8"/>
    </reaction>
    <physiologicalReaction direction="right-to-left" evidence="2">
        <dbReference type="Rhea" id="RHEA:17975"/>
    </physiologicalReaction>
</comment>
<organism evidence="4 5">
    <name type="scientific">Candidatus Accumulibacter vicinus</name>
    <dbReference type="NCBI Taxonomy" id="2954382"/>
    <lineage>
        <taxon>Bacteria</taxon>
        <taxon>Pseudomonadati</taxon>
        <taxon>Pseudomonadota</taxon>
        <taxon>Betaproteobacteria</taxon>
        <taxon>Candidatus Accumulibacter</taxon>
    </lineage>
</organism>
<evidence type="ECO:0000313" key="4">
    <source>
        <dbReference type="EMBL" id="KFB67456.1"/>
    </source>
</evidence>
<dbReference type="GO" id="GO:0006178">
    <property type="term" value="P:guanine salvage"/>
    <property type="evidence" value="ECO:0007669"/>
    <property type="project" value="TreeGrafter"/>
</dbReference>
<protein>
    <submittedName>
        <fullName evidence="4">Hypoxanthine-guanine phosphoribosyltransferase</fullName>
        <ecNumber evidence="4">2.4.2.8</ecNumber>
    </submittedName>
</protein>
<keyword evidence="4" id="KW-0808">Transferase</keyword>
<dbReference type="SUPFAM" id="SSF53271">
    <property type="entry name" value="PRTase-like"/>
    <property type="match status" value="1"/>
</dbReference>
<feature type="domain" description="Phosphoribosyltransferase" evidence="3">
    <location>
        <begin position="41"/>
        <end position="186"/>
    </location>
</feature>
<dbReference type="GO" id="GO:0000287">
    <property type="term" value="F:magnesium ion binding"/>
    <property type="evidence" value="ECO:0007669"/>
    <property type="project" value="TreeGrafter"/>
</dbReference>
<dbReference type="Gene3D" id="3.40.50.2020">
    <property type="match status" value="1"/>
</dbReference>
<evidence type="ECO:0000259" key="3">
    <source>
        <dbReference type="Pfam" id="PF00156"/>
    </source>
</evidence>
<evidence type="ECO:0000256" key="1">
    <source>
        <dbReference type="ARBA" id="ARBA00048811"/>
    </source>
</evidence>
<keyword evidence="4" id="KW-0328">Glycosyltransferase</keyword>
<dbReference type="STRING" id="1457154.CAPSK01_003216"/>
<dbReference type="Pfam" id="PF00156">
    <property type="entry name" value="Pribosyltran"/>
    <property type="match status" value="1"/>
</dbReference>
<gene>
    <name evidence="4" type="primary">hpt</name>
    <name evidence="4" type="ORF">CAPSK01_003216</name>
</gene>
<dbReference type="NCBIfam" id="NF006605">
    <property type="entry name" value="PRK09162.1"/>
    <property type="match status" value="1"/>
</dbReference>
<dbReference type="GO" id="GO:0005829">
    <property type="term" value="C:cytosol"/>
    <property type="evidence" value="ECO:0007669"/>
    <property type="project" value="TreeGrafter"/>
</dbReference>
<dbReference type="InterPro" id="IPR029057">
    <property type="entry name" value="PRTase-like"/>
</dbReference>
<dbReference type="GO" id="GO:0004422">
    <property type="term" value="F:hypoxanthine phosphoribosyltransferase activity"/>
    <property type="evidence" value="ECO:0007669"/>
    <property type="project" value="TreeGrafter"/>
</dbReference>
<dbReference type="InterPro" id="IPR050408">
    <property type="entry name" value="HGPRT"/>
</dbReference>
<dbReference type="PANTHER" id="PTHR43340:SF1">
    <property type="entry name" value="HYPOXANTHINE PHOSPHORIBOSYLTRANSFERASE"/>
    <property type="match status" value="1"/>
</dbReference>
<dbReference type="GO" id="GO:0052657">
    <property type="term" value="F:guanine phosphoribosyltransferase activity"/>
    <property type="evidence" value="ECO:0007669"/>
    <property type="project" value="RHEA"/>
</dbReference>